<proteinExistence type="predicted"/>
<dbReference type="SUPFAM" id="SSF48403">
    <property type="entry name" value="Ankyrin repeat"/>
    <property type="match status" value="2"/>
</dbReference>
<dbReference type="EC" id="2.3.1.225" evidence="1"/>
<evidence type="ECO:0000256" key="3">
    <source>
        <dbReference type="ARBA" id="ARBA00023043"/>
    </source>
</evidence>
<evidence type="ECO:0000256" key="2">
    <source>
        <dbReference type="ARBA" id="ARBA00022737"/>
    </source>
</evidence>
<dbReference type="EMBL" id="JAUKUD010000007">
    <property type="protein sequence ID" value="KAK0738811.1"/>
    <property type="molecule type" value="Genomic_DNA"/>
</dbReference>
<dbReference type="InterPro" id="IPR002110">
    <property type="entry name" value="Ankyrin_rpt"/>
</dbReference>
<feature type="repeat" description="ANK" evidence="4">
    <location>
        <begin position="361"/>
        <end position="393"/>
    </location>
</feature>
<dbReference type="PANTHER" id="PTHR24161:SF85">
    <property type="entry name" value="PALMITOYLTRANSFERASE HIP14"/>
    <property type="match status" value="1"/>
</dbReference>
<feature type="repeat" description="ANK" evidence="4">
    <location>
        <begin position="291"/>
        <end position="323"/>
    </location>
</feature>
<dbReference type="Proteomes" id="UP001172155">
    <property type="component" value="Unassembled WGS sequence"/>
</dbReference>
<feature type="repeat" description="ANK" evidence="4">
    <location>
        <begin position="184"/>
        <end position="206"/>
    </location>
</feature>
<feature type="repeat" description="ANK" evidence="4">
    <location>
        <begin position="328"/>
        <end position="360"/>
    </location>
</feature>
<feature type="repeat" description="ANK" evidence="4">
    <location>
        <begin position="428"/>
        <end position="453"/>
    </location>
</feature>
<keyword evidence="6" id="KW-1185">Reference proteome</keyword>
<evidence type="ECO:0000313" key="6">
    <source>
        <dbReference type="Proteomes" id="UP001172155"/>
    </source>
</evidence>
<feature type="repeat" description="ANK" evidence="4">
    <location>
        <begin position="256"/>
        <end position="289"/>
    </location>
</feature>
<feature type="repeat" description="ANK" evidence="4">
    <location>
        <begin position="151"/>
        <end position="183"/>
    </location>
</feature>
<dbReference type="PROSITE" id="PS50297">
    <property type="entry name" value="ANK_REP_REGION"/>
    <property type="match status" value="7"/>
</dbReference>
<sequence length="529" mass="57509">MQVSTPLPTHSKHHSQCTASFSSWDLKQPHLWDRMAFNSTISLTMVAAAAQRRRYLAVAQLRGYLAAAQLREYLAGIAAVVQASTQPIHLVVHCGSLRGTKLLVDASPECVHALDGDGLGPAWLAAQGGHADILALLIMHHVELNAPRHTNNRYPIHQAALFGHKKAVELLLQNGADPDPVSSEGITPLWLAAQEGYHEIVEMILDCDSADKKVDLEVQWKTTERRPLHQAAQRGHLKTTQLLLARGAAYDPVDSDGVTPLWLSAGHSGNADLIHELLEAGAKVDVTSYEHNRQPIHQAANYGHVEAVRILLDAGASPTPENDTFDDSEVSPFLLACESGEVELVNLFLDRGVDAHMVSKNGKSALHFAAHGGHVAIGRVLIKEGCDVDAREEEEGWPPMMIAAQEGHLSFVDLLMENNANIDAEKEGGATSLWVAAQQGHSDIVKRLLEAGAKQLSAMPGDRRPIHQAAQRGHLACVKELLKHSPEEINKCDNHGFTALTHASQKNETAHFSVMRYLVSRGAKVIVSM</sequence>
<accession>A0AA40BR13</accession>
<evidence type="ECO:0000313" key="5">
    <source>
        <dbReference type="EMBL" id="KAK0738811.1"/>
    </source>
</evidence>
<dbReference type="PANTHER" id="PTHR24161">
    <property type="entry name" value="ANK_REP_REGION DOMAIN-CONTAINING PROTEIN-RELATED"/>
    <property type="match status" value="1"/>
</dbReference>
<comment type="caution">
    <text evidence="5">The sequence shown here is derived from an EMBL/GenBank/DDBJ whole genome shotgun (WGS) entry which is preliminary data.</text>
</comment>
<evidence type="ECO:0000256" key="1">
    <source>
        <dbReference type="ARBA" id="ARBA00012210"/>
    </source>
</evidence>
<keyword evidence="2" id="KW-0677">Repeat</keyword>
<evidence type="ECO:0000256" key="4">
    <source>
        <dbReference type="PROSITE-ProRule" id="PRU00023"/>
    </source>
</evidence>
<dbReference type="SMART" id="SM00248">
    <property type="entry name" value="ANK"/>
    <property type="match status" value="13"/>
</dbReference>
<dbReference type="Pfam" id="PF12796">
    <property type="entry name" value="Ank_2"/>
    <property type="match status" value="3"/>
</dbReference>
<dbReference type="Gene3D" id="1.25.40.20">
    <property type="entry name" value="Ankyrin repeat-containing domain"/>
    <property type="match status" value="4"/>
</dbReference>
<protein>
    <recommendedName>
        <fullName evidence="1">protein S-acyltransferase</fullName>
        <ecNumber evidence="1">2.3.1.225</ecNumber>
    </recommendedName>
</protein>
<organism evidence="5 6">
    <name type="scientific">Schizothecium vesticola</name>
    <dbReference type="NCBI Taxonomy" id="314040"/>
    <lineage>
        <taxon>Eukaryota</taxon>
        <taxon>Fungi</taxon>
        <taxon>Dikarya</taxon>
        <taxon>Ascomycota</taxon>
        <taxon>Pezizomycotina</taxon>
        <taxon>Sordariomycetes</taxon>
        <taxon>Sordariomycetidae</taxon>
        <taxon>Sordariales</taxon>
        <taxon>Schizotheciaceae</taxon>
        <taxon>Schizothecium</taxon>
    </lineage>
</organism>
<dbReference type="Pfam" id="PF00023">
    <property type="entry name" value="Ank"/>
    <property type="match status" value="2"/>
</dbReference>
<feature type="repeat" description="ANK" evidence="4">
    <location>
        <begin position="223"/>
        <end position="255"/>
    </location>
</feature>
<dbReference type="PROSITE" id="PS50088">
    <property type="entry name" value="ANK_REPEAT"/>
    <property type="match status" value="9"/>
</dbReference>
<keyword evidence="3 4" id="KW-0040">ANK repeat</keyword>
<name>A0AA40BR13_9PEZI</name>
<dbReference type="InterPro" id="IPR036770">
    <property type="entry name" value="Ankyrin_rpt-contain_sf"/>
</dbReference>
<dbReference type="AlphaFoldDB" id="A0AA40BR13"/>
<feature type="repeat" description="ANK" evidence="4">
    <location>
        <begin position="395"/>
        <end position="427"/>
    </location>
</feature>
<reference evidence="5" key="1">
    <citation type="submission" date="2023-06" db="EMBL/GenBank/DDBJ databases">
        <title>Genome-scale phylogeny and comparative genomics of the fungal order Sordariales.</title>
        <authorList>
            <consortium name="Lawrence Berkeley National Laboratory"/>
            <person name="Hensen N."/>
            <person name="Bonometti L."/>
            <person name="Westerberg I."/>
            <person name="Brannstrom I.O."/>
            <person name="Guillou S."/>
            <person name="Cros-Aarteil S."/>
            <person name="Calhoun S."/>
            <person name="Haridas S."/>
            <person name="Kuo A."/>
            <person name="Mondo S."/>
            <person name="Pangilinan J."/>
            <person name="Riley R."/>
            <person name="LaButti K."/>
            <person name="Andreopoulos B."/>
            <person name="Lipzen A."/>
            <person name="Chen C."/>
            <person name="Yanf M."/>
            <person name="Daum C."/>
            <person name="Ng V."/>
            <person name="Clum A."/>
            <person name="Steindorff A."/>
            <person name="Ohm R."/>
            <person name="Martin F."/>
            <person name="Silar P."/>
            <person name="Natvig D."/>
            <person name="Lalanne C."/>
            <person name="Gautier V."/>
            <person name="Ament-velasquez S.L."/>
            <person name="Kruys A."/>
            <person name="Hutchinson M.I."/>
            <person name="Powell A.J."/>
            <person name="Barry K."/>
            <person name="Miller A.N."/>
            <person name="Grigoriev I.V."/>
            <person name="Debuchy R."/>
            <person name="Gladieux P."/>
            <person name="Thoren M.H."/>
            <person name="Johannesson H."/>
        </authorList>
    </citation>
    <scope>NUCLEOTIDE SEQUENCE</scope>
    <source>
        <strain evidence="5">SMH3187-1</strain>
    </source>
</reference>
<gene>
    <name evidence="5" type="ORF">B0T18DRAFT_253053</name>
</gene>